<name>A0A0N1H0L5_9EURO</name>
<dbReference type="GO" id="GO:0050614">
    <property type="term" value="F:Delta24-sterol reductase activity"/>
    <property type="evidence" value="ECO:0007669"/>
    <property type="project" value="UniProtKB-EC"/>
</dbReference>
<dbReference type="PROSITE" id="PS51387">
    <property type="entry name" value="FAD_PCMH"/>
    <property type="match status" value="1"/>
</dbReference>
<dbReference type="InterPro" id="IPR016166">
    <property type="entry name" value="FAD-bd_PCMH"/>
</dbReference>
<protein>
    <recommendedName>
        <fullName evidence="2">Delta(24)-sterol reductase</fullName>
        <ecNumber evidence="2">1.3.1.72</ecNumber>
    </recommendedName>
</protein>
<dbReference type="InterPro" id="IPR006094">
    <property type="entry name" value="Oxid_FAD_bind_N"/>
</dbReference>
<evidence type="ECO:0000256" key="1">
    <source>
        <dbReference type="ARBA" id="ARBA00004167"/>
    </source>
</evidence>
<dbReference type="GO" id="GO:0000246">
    <property type="term" value="F:Delta24(24-1) sterol reductase activity"/>
    <property type="evidence" value="ECO:0007669"/>
    <property type="project" value="TreeGrafter"/>
</dbReference>
<reference evidence="8 9" key="1">
    <citation type="submission" date="2015-06" db="EMBL/GenBank/DDBJ databases">
        <title>Draft genome of the ant-associated black yeast Phialophora attae CBS 131958.</title>
        <authorList>
            <person name="Moreno L.F."/>
            <person name="Stielow B.J."/>
            <person name="de Hoog S."/>
            <person name="Vicente V.A."/>
            <person name="Weiss V.A."/>
            <person name="de Vries M."/>
            <person name="Cruz L.M."/>
            <person name="Souza E.M."/>
        </authorList>
    </citation>
    <scope>NUCLEOTIDE SEQUENCE [LARGE SCALE GENOMIC DNA]</scope>
    <source>
        <strain evidence="8 9">CBS 131958</strain>
    </source>
</reference>
<dbReference type="Pfam" id="PF01565">
    <property type="entry name" value="FAD_binding_4"/>
    <property type="match status" value="1"/>
</dbReference>
<evidence type="ECO:0000313" key="8">
    <source>
        <dbReference type="EMBL" id="KPI37464.1"/>
    </source>
</evidence>
<dbReference type="InterPro" id="IPR036318">
    <property type="entry name" value="FAD-bd_PCMH-like_sf"/>
</dbReference>
<dbReference type="GO" id="GO:0016020">
    <property type="term" value="C:membrane"/>
    <property type="evidence" value="ECO:0007669"/>
    <property type="project" value="UniProtKB-SubCell"/>
</dbReference>
<evidence type="ECO:0000256" key="5">
    <source>
        <dbReference type="ARBA" id="ARBA00023002"/>
    </source>
</evidence>
<dbReference type="EMBL" id="LFJN01000024">
    <property type="protein sequence ID" value="KPI37464.1"/>
    <property type="molecule type" value="Genomic_DNA"/>
</dbReference>
<dbReference type="STRING" id="1664694.A0A0N1H0L5"/>
<keyword evidence="9" id="KW-1185">Reference proteome</keyword>
<dbReference type="EC" id="1.3.1.72" evidence="2"/>
<dbReference type="RefSeq" id="XP_017997427.1">
    <property type="nucleotide sequence ID" value="XM_018139044.1"/>
</dbReference>
<dbReference type="AlphaFoldDB" id="A0A0N1H0L5"/>
<evidence type="ECO:0000256" key="2">
    <source>
        <dbReference type="ARBA" id="ARBA00012405"/>
    </source>
</evidence>
<evidence type="ECO:0000259" key="7">
    <source>
        <dbReference type="PROSITE" id="PS51387"/>
    </source>
</evidence>
<dbReference type="PANTHER" id="PTHR10801:SF0">
    <property type="entry name" value="DELTA(24)-STEROL REDUCTASE"/>
    <property type="match status" value="1"/>
</dbReference>
<comment type="subcellular location">
    <subcellularLocation>
        <location evidence="1">Membrane</location>
        <topology evidence="1">Single-pass membrane protein</topology>
    </subcellularLocation>
</comment>
<proteinExistence type="predicted"/>
<dbReference type="VEuPathDB" id="FungiDB:AB675_10283"/>
<dbReference type="InterPro" id="IPR040165">
    <property type="entry name" value="Diminuto-like"/>
</dbReference>
<dbReference type="Gene3D" id="3.30.465.10">
    <property type="match status" value="1"/>
</dbReference>
<dbReference type="PANTHER" id="PTHR10801">
    <property type="entry name" value="24-DEHYDROCHOLESTEROL REDUCTASE"/>
    <property type="match status" value="1"/>
</dbReference>
<dbReference type="GeneID" id="28730924"/>
<evidence type="ECO:0000313" key="9">
    <source>
        <dbReference type="Proteomes" id="UP000038010"/>
    </source>
</evidence>
<keyword evidence="5" id="KW-0560">Oxidoreductase</keyword>
<keyword evidence="6" id="KW-0472">Membrane</keyword>
<accession>A0A0N1H0L5</accession>
<keyword evidence="3" id="KW-0812">Transmembrane</keyword>
<gene>
    <name evidence="8" type="ORF">AB675_10283</name>
</gene>
<dbReference type="Proteomes" id="UP000038010">
    <property type="component" value="Unassembled WGS sequence"/>
</dbReference>
<feature type="domain" description="FAD-binding PCMH-type" evidence="7">
    <location>
        <begin position="3"/>
        <end position="176"/>
    </location>
</feature>
<dbReference type="SUPFAM" id="SSF56176">
    <property type="entry name" value="FAD-binding/transporter-associated domain-like"/>
    <property type="match status" value="1"/>
</dbReference>
<comment type="caution">
    <text evidence="8">The sequence shown here is derived from an EMBL/GenBank/DDBJ whole genome shotgun (WGS) entry which is preliminary data.</text>
</comment>
<keyword evidence="4" id="KW-1133">Transmembrane helix</keyword>
<sequence length="520" mass="58235">MVHLPQPSTLAPHNDFVNELAEQVAAFHASKTPFRIYHGNTNSTRVSTKTSKTSLDVSTLSHVIRVFPNTKTCLCEPNVSMESLLFSTMQHKLMPPVVPEFRGITVGGAFAGTAGESSSFKYGFFDRCVTWVEMILADGTIVNASPTERPDLFYGSAGTFGTLGVVTLLEVRLIEAQRYMTLDYHPVDSISAAIKTTSELMEADKSGTSPIAFLDGIMFSPTSGVIMSGTFRPDPSSEQKVTTFYAASDPWFYLHAQSRAANPESDTIPLTSYIFRYDRGAFWTGRHAFTYFMTPFNWVTRYLLDDFMNTRIMYHALHRSGLTNQFIIQDMATPASRMEVFSDWLDSPEGGCNEIYPRWLCPLKAGETISMSPHFDSQKPAASGKLSSGGDDFLLNIGLWGPLPPSAASNQLTINRAIEAKLASLEGMKWLYAQTFYTEQEFWRIYDRKWYDELRVKYNAQTLPDVYQKVGPRAEVLDRLAGGGAQMGWYEWVWETVWPLKGIYGVLSAVKGGDYLRKRG</sequence>
<evidence type="ECO:0000256" key="3">
    <source>
        <dbReference type="ARBA" id="ARBA00022692"/>
    </source>
</evidence>
<organism evidence="8 9">
    <name type="scientific">Cyphellophora attinorum</name>
    <dbReference type="NCBI Taxonomy" id="1664694"/>
    <lineage>
        <taxon>Eukaryota</taxon>
        <taxon>Fungi</taxon>
        <taxon>Dikarya</taxon>
        <taxon>Ascomycota</taxon>
        <taxon>Pezizomycotina</taxon>
        <taxon>Eurotiomycetes</taxon>
        <taxon>Chaetothyriomycetidae</taxon>
        <taxon>Chaetothyriales</taxon>
        <taxon>Cyphellophoraceae</taxon>
        <taxon>Cyphellophora</taxon>
    </lineage>
</organism>
<dbReference type="GO" id="GO:0071949">
    <property type="term" value="F:FAD binding"/>
    <property type="evidence" value="ECO:0007669"/>
    <property type="project" value="InterPro"/>
</dbReference>
<dbReference type="GO" id="GO:0005737">
    <property type="term" value="C:cytoplasm"/>
    <property type="evidence" value="ECO:0007669"/>
    <property type="project" value="TreeGrafter"/>
</dbReference>
<dbReference type="OrthoDB" id="415825at2759"/>
<evidence type="ECO:0000256" key="6">
    <source>
        <dbReference type="ARBA" id="ARBA00023136"/>
    </source>
</evidence>
<dbReference type="GO" id="GO:0008202">
    <property type="term" value="P:steroid metabolic process"/>
    <property type="evidence" value="ECO:0007669"/>
    <property type="project" value="TreeGrafter"/>
</dbReference>
<dbReference type="InterPro" id="IPR016169">
    <property type="entry name" value="FAD-bd_PCMH_sub2"/>
</dbReference>
<evidence type="ECO:0000256" key="4">
    <source>
        <dbReference type="ARBA" id="ARBA00022989"/>
    </source>
</evidence>